<keyword evidence="1" id="KW-1133">Transmembrane helix</keyword>
<proteinExistence type="predicted"/>
<keyword evidence="1" id="KW-0812">Transmembrane</keyword>
<dbReference type="EMBL" id="CAXITT010000239">
    <property type="protein sequence ID" value="CAL1536776.1"/>
    <property type="molecule type" value="Genomic_DNA"/>
</dbReference>
<sequence>YGDFFPVHPAGYAVGVACAISGILLFAMPIAIVSANFSNHYDNITSQAQGVRRKNLMIKLGRLAPRRELQNKNNRGDPNAHTQHDHINCSYTSSSHCDGIYNAYYHPTLAHYEEFSAVGKNHLPNSRND</sequence>
<evidence type="ECO:0000256" key="1">
    <source>
        <dbReference type="SAM" id="Phobius"/>
    </source>
</evidence>
<protein>
    <submittedName>
        <fullName evidence="2">Uncharacterized protein</fullName>
    </submittedName>
</protein>
<evidence type="ECO:0000313" key="3">
    <source>
        <dbReference type="Proteomes" id="UP001497497"/>
    </source>
</evidence>
<name>A0AAV2HV15_LYMST</name>
<organism evidence="2 3">
    <name type="scientific">Lymnaea stagnalis</name>
    <name type="common">Great pond snail</name>
    <name type="synonym">Helix stagnalis</name>
    <dbReference type="NCBI Taxonomy" id="6523"/>
    <lineage>
        <taxon>Eukaryota</taxon>
        <taxon>Metazoa</taxon>
        <taxon>Spiralia</taxon>
        <taxon>Lophotrochozoa</taxon>
        <taxon>Mollusca</taxon>
        <taxon>Gastropoda</taxon>
        <taxon>Heterobranchia</taxon>
        <taxon>Euthyneura</taxon>
        <taxon>Panpulmonata</taxon>
        <taxon>Hygrophila</taxon>
        <taxon>Lymnaeoidea</taxon>
        <taxon>Lymnaeidae</taxon>
        <taxon>Lymnaea</taxon>
    </lineage>
</organism>
<reference evidence="2 3" key="1">
    <citation type="submission" date="2024-04" db="EMBL/GenBank/DDBJ databases">
        <authorList>
            <consortium name="Genoscope - CEA"/>
            <person name="William W."/>
        </authorList>
    </citation>
    <scope>NUCLEOTIDE SEQUENCE [LARGE SCALE GENOMIC DNA]</scope>
</reference>
<feature type="transmembrane region" description="Helical" evidence="1">
    <location>
        <begin position="12"/>
        <end position="33"/>
    </location>
</feature>
<feature type="non-terminal residue" evidence="2">
    <location>
        <position position="1"/>
    </location>
</feature>
<dbReference type="AlphaFoldDB" id="A0AAV2HV15"/>
<accession>A0AAV2HV15</accession>
<gene>
    <name evidence="2" type="ORF">GSLYS_00010689001</name>
</gene>
<dbReference type="Gene3D" id="1.10.287.70">
    <property type="match status" value="1"/>
</dbReference>
<dbReference type="SUPFAM" id="SSF81324">
    <property type="entry name" value="Voltage-gated potassium channels"/>
    <property type="match status" value="1"/>
</dbReference>
<keyword evidence="1" id="KW-0472">Membrane</keyword>
<comment type="caution">
    <text evidence="2">The sequence shown here is derived from an EMBL/GenBank/DDBJ whole genome shotgun (WGS) entry which is preliminary data.</text>
</comment>
<keyword evidence="3" id="KW-1185">Reference proteome</keyword>
<dbReference type="Proteomes" id="UP001497497">
    <property type="component" value="Unassembled WGS sequence"/>
</dbReference>
<feature type="non-terminal residue" evidence="2">
    <location>
        <position position="129"/>
    </location>
</feature>
<evidence type="ECO:0000313" key="2">
    <source>
        <dbReference type="EMBL" id="CAL1536776.1"/>
    </source>
</evidence>